<dbReference type="PANTHER" id="PTHR12761:SF1">
    <property type="entry name" value="BLOC-3 COMPLEX MEMBER HPS1"/>
    <property type="match status" value="1"/>
</dbReference>
<dbReference type="InterPro" id="IPR026053">
    <property type="entry name" value="HPS1"/>
</dbReference>
<dbReference type="EMBL" id="JAANHZ010000232">
    <property type="protein sequence ID" value="KAG5313823.1"/>
    <property type="molecule type" value="Genomic_DNA"/>
</dbReference>
<reference evidence="4" key="1">
    <citation type="submission" date="2020-02" db="EMBL/GenBank/DDBJ databases">
        <title>Relaxed selection underlies rapid genomic changes in the transitions from sociality to social parasitism in ants.</title>
        <authorList>
            <person name="Bi X."/>
        </authorList>
    </citation>
    <scope>NUCLEOTIDE SEQUENCE</scope>
    <source>
        <strain evidence="4">BGI-DK2013a</strain>
        <tissue evidence="4">Whole body</tissue>
    </source>
</reference>
<dbReference type="AlphaFoldDB" id="A0A836EFM4"/>
<sequence length="681" mass="77650">HDSYTLNHKSKMRAILIFDHLNDVLFVKCNKKFASHILKLARIQGLLDDKDITDLENSIPSPNIIMQLFSPIVTSQHVMASQFGNSYTSMKFQDGTNMVFDEYIGYTFMYIVAKDVELMRHTLGICVSIVRHVCGPDIAILKTNWQKMCLVSSLLDAWSNLRNCEQSMLTEAVEQLSVNAEVASSVLKVLHDACDKLKNSQPEFSNLHLLLLVGSKFLSLYSSKNAHDLYASDILLMILLCWVVNKKRKQNQSESNDDCCDDILLPESSVLKSDETKLNFGAKLATPTSEDITDLFRGSRESSMNEGLSSLTDDDLYSQSFLLGCQHNYTANAVHIFELSDSINLITIVEATNLSISSGLCDSFHYLNLINNLQFQRDIDEMKPAFENLDVAIKKVLEGIKKNRSNVGNDVDMCQKRLQTKWDFVRKKYSDLLRSRDPEVVLQIEANTSGFVETLKELLRLTCFDKNFLKQGIDVLTTVGRLVRQKLNDFSDFLKVKALKNFTLGSRLTSLTINKYLEEFPGLVHFIYIDRNTHRLVAPTLDFTSTETLALTMKKIWNMVEQSRMHLQEGHLSVMWKDTTFNYSYFLWFEDNSGCSPPKCKVYLNYVMKNFPVPGILCGDYYRKLTETCFPKLSPSKVRIYELYCVHLGLTTSTCVLEHSRRLAATIWEVTGVPNNLADIF</sequence>
<name>A0A836EFM4_9HYME</name>
<protein>
    <submittedName>
        <fullName evidence="4">HPS1 protein</fullName>
    </submittedName>
</protein>
<dbReference type="Pfam" id="PF19036">
    <property type="entry name" value="Fuz_longin_1"/>
    <property type="match status" value="1"/>
</dbReference>
<evidence type="ECO:0000313" key="4">
    <source>
        <dbReference type="EMBL" id="KAG5313823.1"/>
    </source>
</evidence>
<feature type="domain" description="FUZ/MON1/HPS1 first Longin" evidence="1">
    <location>
        <begin position="14"/>
        <end position="161"/>
    </location>
</feature>
<comment type="caution">
    <text evidence="4">The sequence shown here is derived from an EMBL/GenBank/DDBJ whole genome shotgun (WGS) entry which is preliminary data.</text>
</comment>
<dbReference type="GO" id="GO:0031085">
    <property type="term" value="C:BLOC-3 complex"/>
    <property type="evidence" value="ECO:0007669"/>
    <property type="project" value="TreeGrafter"/>
</dbReference>
<dbReference type="PANTHER" id="PTHR12761">
    <property type="entry name" value="HERMANSKY-PUDLAK SYNDROME PROTEIN 1"/>
    <property type="match status" value="1"/>
</dbReference>
<dbReference type="InterPro" id="IPR043970">
    <property type="entry name" value="FUZ/MON1/HPS1_longin_3"/>
</dbReference>
<organism evidence="4 5">
    <name type="scientific">Acromyrmex insinuator</name>
    <dbReference type="NCBI Taxonomy" id="230686"/>
    <lineage>
        <taxon>Eukaryota</taxon>
        <taxon>Metazoa</taxon>
        <taxon>Ecdysozoa</taxon>
        <taxon>Arthropoda</taxon>
        <taxon>Hexapoda</taxon>
        <taxon>Insecta</taxon>
        <taxon>Pterygota</taxon>
        <taxon>Neoptera</taxon>
        <taxon>Endopterygota</taxon>
        <taxon>Hymenoptera</taxon>
        <taxon>Apocrita</taxon>
        <taxon>Aculeata</taxon>
        <taxon>Formicoidea</taxon>
        <taxon>Formicidae</taxon>
        <taxon>Myrmicinae</taxon>
        <taxon>Acromyrmex</taxon>
    </lineage>
</organism>
<dbReference type="InterPro" id="IPR043972">
    <property type="entry name" value="FUZ/MON1/HPS1_longin_1"/>
</dbReference>
<dbReference type="Pfam" id="PF19037">
    <property type="entry name" value="Fuz_longin_2"/>
    <property type="match status" value="1"/>
</dbReference>
<accession>A0A836EFM4</accession>
<dbReference type="Proteomes" id="UP000667349">
    <property type="component" value="Unassembled WGS sequence"/>
</dbReference>
<feature type="non-terminal residue" evidence="4">
    <location>
        <position position="1"/>
    </location>
</feature>
<dbReference type="GO" id="GO:0005085">
    <property type="term" value="F:guanyl-nucleotide exchange factor activity"/>
    <property type="evidence" value="ECO:0007669"/>
    <property type="project" value="TreeGrafter"/>
</dbReference>
<evidence type="ECO:0000259" key="1">
    <source>
        <dbReference type="Pfam" id="PF19036"/>
    </source>
</evidence>
<dbReference type="InterPro" id="IPR043971">
    <property type="entry name" value="FUZ/MON1/HPS1_longin_2"/>
</dbReference>
<evidence type="ECO:0000259" key="2">
    <source>
        <dbReference type="Pfam" id="PF19037"/>
    </source>
</evidence>
<feature type="non-terminal residue" evidence="4">
    <location>
        <position position="681"/>
    </location>
</feature>
<dbReference type="GO" id="GO:0016192">
    <property type="term" value="P:vesicle-mediated transport"/>
    <property type="evidence" value="ECO:0007669"/>
    <property type="project" value="InterPro"/>
</dbReference>
<feature type="domain" description="FUZ/MON1/HPS1 third Longin" evidence="3">
    <location>
        <begin position="522"/>
        <end position="669"/>
    </location>
</feature>
<proteinExistence type="predicted"/>
<evidence type="ECO:0000259" key="3">
    <source>
        <dbReference type="Pfam" id="PF19038"/>
    </source>
</evidence>
<dbReference type="Pfam" id="PF19038">
    <property type="entry name" value="Fuz_longin_3"/>
    <property type="match status" value="1"/>
</dbReference>
<gene>
    <name evidence="4" type="primary">Hps1</name>
    <name evidence="4" type="ORF">G6Z75_0004986</name>
</gene>
<evidence type="ECO:0000313" key="5">
    <source>
        <dbReference type="Proteomes" id="UP000667349"/>
    </source>
</evidence>
<keyword evidence="5" id="KW-1185">Reference proteome</keyword>
<feature type="domain" description="FUZ/MON1/HPS1 second Longin" evidence="2">
    <location>
        <begin position="205"/>
        <end position="366"/>
    </location>
</feature>